<dbReference type="Proteomes" id="UP000242432">
    <property type="component" value="Unassembled WGS sequence"/>
</dbReference>
<dbReference type="EMBL" id="FUXX01000001">
    <property type="protein sequence ID" value="SKA56819.1"/>
    <property type="molecule type" value="Genomic_DNA"/>
</dbReference>
<name>A0A1T4UVS0_9GAMM</name>
<dbReference type="CDD" id="cd01026">
    <property type="entry name" value="TOPRIM_OLD"/>
    <property type="match status" value="1"/>
</dbReference>
<dbReference type="AlphaFoldDB" id="A0A1T4UVS0"/>
<dbReference type="GO" id="GO:0004519">
    <property type="term" value="F:endonuclease activity"/>
    <property type="evidence" value="ECO:0007669"/>
    <property type="project" value="UniProtKB-KW"/>
</dbReference>
<dbReference type="PANTHER" id="PTHR32182:SF19">
    <property type="entry name" value="HOMOLOGY WITH RECF PROTEIN"/>
    <property type="match status" value="1"/>
</dbReference>
<dbReference type="InterPro" id="IPR034139">
    <property type="entry name" value="TOPRIM_OLD"/>
</dbReference>
<feature type="domain" description="OLD protein-like TOPRIM" evidence="1">
    <location>
        <begin position="451"/>
        <end position="515"/>
    </location>
</feature>
<dbReference type="RefSeq" id="WP_078927760.1">
    <property type="nucleotide sequence ID" value="NZ_FUXX01000001.1"/>
</dbReference>
<dbReference type="InterPro" id="IPR022602">
    <property type="entry name" value="DUF2813"/>
</dbReference>
<reference evidence="3" key="1">
    <citation type="submission" date="2017-02" db="EMBL/GenBank/DDBJ databases">
        <authorList>
            <person name="Varghese N."/>
            <person name="Submissions S."/>
        </authorList>
    </citation>
    <scope>NUCLEOTIDE SEQUENCE [LARGE SCALE GENOMIC DNA]</scope>
    <source>
        <strain evidence="3">DSM 3072</strain>
    </source>
</reference>
<dbReference type="Pfam" id="PF11398">
    <property type="entry name" value="DUF2813"/>
    <property type="match status" value="2"/>
</dbReference>
<keyword evidence="3" id="KW-1185">Reference proteome</keyword>
<sequence length="629" mass="72177">MYLEKAKVVNFRGIRKLSIHFEDTSTVLIGENHWGKTSLLRALWMVLGQGEKLCQFEQKDLYVPVELKSYDTFPKDNLVERVTRRKAISFEAEAVEQYKKDKLEKAEQYLSDQLRETSSASEFFTDINEFISSYKHKEEEDVFKKTDNHIHIDLYFRESAINGYAEKDPVLKPFWYFDESGAYYIHWQIVAFYNEEKDEFVTIHNLVNKNNECFKKTDNYEEAFYTIIRLNPVFRLRDSRMDTKRLSKSKKGEKISHMASLIFNDNELSSENVASLLKMFTAYLDKYLGNYNQGDDSEAIRRNPRNIDEIVKSPISLESLSSIRNMLTAPGLTRSKVVLTYIASALFLSQGDREIDKNATPIMIIEDIESRFHPSLLLSFWSLLSSTATQKIVTTNSGDLLSTVPLQSLRRLHRKFYDTTCFQVDPESSSLNNDDLRRIAFHIRMNRPMAFFARTWILVEGETEVWILTQIASILGISLACEGIRIIEFAQCGLKPLMKVATQLGIAFHVLTDGDEAGKKYAEVALNFIPKKRRDRHLTVIPQKDIEHYLYSQGYEKTFRIAAGVSSNSQLRKGLTSDKVIDMAIKRKSKPGLALLLVDAIQKKGVEGVPVVFASLLQAVRALGQGNYI</sequence>
<dbReference type="PANTHER" id="PTHR32182">
    <property type="entry name" value="DNA REPLICATION AND REPAIR PROTEIN RECF"/>
    <property type="match status" value="1"/>
</dbReference>
<dbReference type="SUPFAM" id="SSF52540">
    <property type="entry name" value="P-loop containing nucleoside triphosphate hydrolases"/>
    <property type="match status" value="1"/>
</dbReference>
<evidence type="ECO:0000313" key="2">
    <source>
        <dbReference type="EMBL" id="SKA56819.1"/>
    </source>
</evidence>
<dbReference type="Pfam" id="PF20469">
    <property type="entry name" value="OLD-like_TOPRIM"/>
    <property type="match status" value="1"/>
</dbReference>
<dbReference type="GO" id="GO:0000731">
    <property type="term" value="P:DNA synthesis involved in DNA repair"/>
    <property type="evidence" value="ECO:0007669"/>
    <property type="project" value="TreeGrafter"/>
</dbReference>
<dbReference type="Gene3D" id="3.40.50.300">
    <property type="entry name" value="P-loop containing nucleotide triphosphate hydrolases"/>
    <property type="match status" value="1"/>
</dbReference>
<keyword evidence="2" id="KW-0378">Hydrolase</keyword>
<proteinExistence type="predicted"/>
<protein>
    <submittedName>
        <fullName evidence="2">Putative ATP-dependent endonuclease of the OLD family</fullName>
    </submittedName>
</protein>
<gene>
    <name evidence="2" type="ORF">SAMN02745213_00091</name>
</gene>
<accession>A0A1T4UVS0</accession>
<keyword evidence="2" id="KW-0255">Endonuclease</keyword>
<dbReference type="STRING" id="83771.SAMN02910357_00972"/>
<keyword evidence="2" id="KW-0540">Nuclease</keyword>
<evidence type="ECO:0000313" key="3">
    <source>
        <dbReference type="Proteomes" id="UP000242432"/>
    </source>
</evidence>
<dbReference type="GO" id="GO:0006302">
    <property type="term" value="P:double-strand break repair"/>
    <property type="evidence" value="ECO:0007669"/>
    <property type="project" value="TreeGrafter"/>
</dbReference>
<evidence type="ECO:0000259" key="1">
    <source>
        <dbReference type="Pfam" id="PF20469"/>
    </source>
</evidence>
<organism evidence="2 3">
    <name type="scientific">Succinivibrio dextrinosolvens DSM 3072</name>
    <dbReference type="NCBI Taxonomy" id="1123324"/>
    <lineage>
        <taxon>Bacteria</taxon>
        <taxon>Pseudomonadati</taxon>
        <taxon>Pseudomonadota</taxon>
        <taxon>Gammaproteobacteria</taxon>
        <taxon>Aeromonadales</taxon>
        <taxon>Succinivibrionaceae</taxon>
        <taxon>Succinivibrio</taxon>
    </lineage>
</organism>
<dbReference type="InterPro" id="IPR027417">
    <property type="entry name" value="P-loop_NTPase"/>
</dbReference>